<keyword evidence="2" id="KW-1185">Reference proteome</keyword>
<gene>
    <name evidence="1" type="ORF">ELX58_06575</name>
</gene>
<dbReference type="AlphaFoldDB" id="A0A4P6ZM31"/>
<dbReference type="Pfam" id="PF11184">
    <property type="entry name" value="DUF2969"/>
    <property type="match status" value="1"/>
</dbReference>
<dbReference type="OrthoDB" id="2297901at2"/>
<reference evidence="2" key="1">
    <citation type="submission" date="2018-12" db="EMBL/GenBank/DDBJ databases">
        <title>A new species of lactobacillus.</title>
        <authorList>
            <person name="Jian Y."/>
            <person name="Xin L."/>
            <person name="Hong Z.J."/>
            <person name="Ming L.Z."/>
            <person name="Hong X.Z."/>
        </authorList>
    </citation>
    <scope>NUCLEOTIDE SEQUENCE [LARGE SCALE GENOMIC DNA]</scope>
    <source>
        <strain evidence="2">HSLZ-75</strain>
    </source>
</reference>
<dbReference type="EMBL" id="CP034726">
    <property type="protein sequence ID" value="QBP18768.1"/>
    <property type="molecule type" value="Genomic_DNA"/>
</dbReference>
<dbReference type="InterPro" id="IPR021351">
    <property type="entry name" value="DUF2969"/>
</dbReference>
<protein>
    <submittedName>
        <fullName evidence="1">DUF2969 family protein</fullName>
    </submittedName>
</protein>
<accession>A0A4P6ZM31</accession>
<organism evidence="1 2">
    <name type="scientific">Acetilactobacillus jinshanensis</name>
    <dbReference type="NCBI Taxonomy" id="1720083"/>
    <lineage>
        <taxon>Bacteria</taxon>
        <taxon>Bacillati</taxon>
        <taxon>Bacillota</taxon>
        <taxon>Bacilli</taxon>
        <taxon>Lactobacillales</taxon>
        <taxon>Lactobacillaceae</taxon>
        <taxon>Acetilactobacillus</taxon>
    </lineage>
</organism>
<dbReference type="Proteomes" id="UP000294321">
    <property type="component" value="Chromosome"/>
</dbReference>
<sequence>MKIIWLKGRLCVAKRTKRVRARLDSAKDVNGNKMAILRIGKNTIGEIQTIDDHLAARSNKGKIFHVKNISEGLEDLLSEYHLHKK</sequence>
<evidence type="ECO:0000313" key="2">
    <source>
        <dbReference type="Proteomes" id="UP000294321"/>
    </source>
</evidence>
<dbReference type="KEGG" id="lji:ELX58_06575"/>
<name>A0A4P6ZM31_9LACO</name>
<evidence type="ECO:0000313" key="1">
    <source>
        <dbReference type="EMBL" id="QBP18768.1"/>
    </source>
</evidence>
<proteinExistence type="predicted"/>